<dbReference type="EMBL" id="MVAG01000128">
    <property type="protein sequence ID" value="OVE55954.1"/>
    <property type="molecule type" value="Genomic_DNA"/>
</dbReference>
<evidence type="ECO:0000313" key="1">
    <source>
        <dbReference type="EMBL" id="OVE55954.1"/>
    </source>
</evidence>
<dbReference type="AlphaFoldDB" id="A0A202BWU6"/>
<gene>
    <name evidence="1" type="ORF">B0E34_17240</name>
</gene>
<sequence length="117" mass="14203">MKKKIFKEFENQYKKKFTDISLLDKFFEKYVLNAIKDTDLLKELNKNNRNINSLKPLDYLENEAILLRTIKITVLLELSKDFDEFKKFDERIQKDKEYIPDMEFERIMKSLLSVPNE</sequence>
<dbReference type="RefSeq" id="WP_087711484.1">
    <property type="nucleotide sequence ID" value="NZ_MVAG01000128.1"/>
</dbReference>
<protein>
    <submittedName>
        <fullName evidence="1">Uncharacterized protein</fullName>
    </submittedName>
</protein>
<proteinExistence type="predicted"/>
<accession>A0A202BWU6</accession>
<organism evidence="1 2">
    <name type="scientific">Chryseobacterium mucoviscidosis</name>
    <dbReference type="NCBI Taxonomy" id="1945581"/>
    <lineage>
        <taxon>Bacteria</taxon>
        <taxon>Pseudomonadati</taxon>
        <taxon>Bacteroidota</taxon>
        <taxon>Flavobacteriia</taxon>
        <taxon>Flavobacteriales</taxon>
        <taxon>Weeksellaceae</taxon>
        <taxon>Chryseobacterium group</taxon>
        <taxon>Chryseobacterium</taxon>
    </lineage>
</organism>
<evidence type="ECO:0000313" key="2">
    <source>
        <dbReference type="Proteomes" id="UP000196355"/>
    </source>
</evidence>
<name>A0A202BWU6_9FLAO</name>
<reference evidence="2" key="1">
    <citation type="submission" date="2017-02" db="EMBL/GenBank/DDBJ databases">
        <authorList>
            <person name="Tetz G."/>
            <person name="Tetz V."/>
        </authorList>
    </citation>
    <scope>NUCLEOTIDE SEQUENCE [LARGE SCALE GENOMIC DNA]</scope>
    <source>
        <strain evidence="2">VT16-26</strain>
    </source>
</reference>
<keyword evidence="2" id="KW-1185">Reference proteome</keyword>
<dbReference type="Proteomes" id="UP000196355">
    <property type="component" value="Unassembled WGS sequence"/>
</dbReference>
<comment type="caution">
    <text evidence="1">The sequence shown here is derived from an EMBL/GenBank/DDBJ whole genome shotgun (WGS) entry which is preliminary data.</text>
</comment>